<dbReference type="InterPro" id="IPR011006">
    <property type="entry name" value="CheY-like_superfamily"/>
</dbReference>
<evidence type="ECO:0000259" key="7">
    <source>
        <dbReference type="PROSITE" id="PS50110"/>
    </source>
</evidence>
<dbReference type="CDD" id="cd17535">
    <property type="entry name" value="REC_NarL-like"/>
    <property type="match status" value="1"/>
</dbReference>
<dbReference type="SMART" id="SM00421">
    <property type="entry name" value="HTH_LUXR"/>
    <property type="match status" value="1"/>
</dbReference>
<dbReference type="RefSeq" id="WP_222825615.1">
    <property type="nucleotide sequence ID" value="NZ_JAHWXP010000004.1"/>
</dbReference>
<dbReference type="InterPro" id="IPR058245">
    <property type="entry name" value="NreC/VraR/RcsB-like_REC"/>
</dbReference>
<dbReference type="PANTHER" id="PTHR43214">
    <property type="entry name" value="TWO-COMPONENT RESPONSE REGULATOR"/>
    <property type="match status" value="1"/>
</dbReference>
<proteinExistence type="predicted"/>
<feature type="modified residue" description="4-aspartylphosphate" evidence="5">
    <location>
        <position position="65"/>
    </location>
</feature>
<sequence>MTDRPVEIVSAPVDVVIVEDRRETADRLARAVLQLAQVRTCSIARSVREGLFELSQIKPRAILVDLGLPDGSGVEIIRAAQAADWPCDSLVVTVFADEDRVIEAIAAGATGYILKNDRPEEVGRNLLTVLEGGSPISPQIARYLLNLVPQPEEPKDDGLEIRLTAREKDILRLIAHGFKRQEVADKLNITVGTVGTHINNVYRKLEVGSNTQAVATANRLGLF</sequence>
<keyword evidence="4" id="KW-0804">Transcription</keyword>
<dbReference type="EMBL" id="JAHWXP010000004">
    <property type="protein sequence ID" value="MBY8338095.1"/>
    <property type="molecule type" value="Genomic_DNA"/>
</dbReference>
<keyword evidence="3" id="KW-0238">DNA-binding</keyword>
<dbReference type="CDD" id="cd06170">
    <property type="entry name" value="LuxR_C_like"/>
    <property type="match status" value="1"/>
</dbReference>
<dbReference type="InterPro" id="IPR016032">
    <property type="entry name" value="Sig_transdc_resp-reg_C-effctor"/>
</dbReference>
<evidence type="ECO:0000259" key="6">
    <source>
        <dbReference type="PROSITE" id="PS50043"/>
    </source>
</evidence>
<gene>
    <name evidence="8" type="ORF">KYN89_13675</name>
</gene>
<evidence type="ECO:0000256" key="5">
    <source>
        <dbReference type="PROSITE-ProRule" id="PRU00169"/>
    </source>
</evidence>
<dbReference type="Proteomes" id="UP000759298">
    <property type="component" value="Unassembled WGS sequence"/>
</dbReference>
<dbReference type="Pfam" id="PF00196">
    <property type="entry name" value="GerE"/>
    <property type="match status" value="1"/>
</dbReference>
<dbReference type="InterPro" id="IPR039420">
    <property type="entry name" value="WalR-like"/>
</dbReference>
<organism evidence="8 9">
    <name type="scientific">Alteriqipengyuania abyssalis</name>
    <dbReference type="NCBI Taxonomy" id="2860200"/>
    <lineage>
        <taxon>Bacteria</taxon>
        <taxon>Pseudomonadati</taxon>
        <taxon>Pseudomonadota</taxon>
        <taxon>Alphaproteobacteria</taxon>
        <taxon>Sphingomonadales</taxon>
        <taxon>Erythrobacteraceae</taxon>
        <taxon>Alteriqipengyuania</taxon>
    </lineage>
</organism>
<dbReference type="PANTHER" id="PTHR43214:SF41">
    <property type="entry name" value="NITRATE_NITRITE RESPONSE REGULATOR PROTEIN NARP"/>
    <property type="match status" value="1"/>
</dbReference>
<dbReference type="InterPro" id="IPR000792">
    <property type="entry name" value="Tscrpt_reg_LuxR_C"/>
</dbReference>
<dbReference type="Gene3D" id="3.40.50.2300">
    <property type="match status" value="1"/>
</dbReference>
<dbReference type="PROSITE" id="PS50043">
    <property type="entry name" value="HTH_LUXR_2"/>
    <property type="match status" value="1"/>
</dbReference>
<feature type="domain" description="Response regulatory" evidence="7">
    <location>
        <begin position="14"/>
        <end position="130"/>
    </location>
</feature>
<evidence type="ECO:0000256" key="3">
    <source>
        <dbReference type="ARBA" id="ARBA00023125"/>
    </source>
</evidence>
<comment type="caution">
    <text evidence="8">The sequence shown here is derived from an EMBL/GenBank/DDBJ whole genome shotgun (WGS) entry which is preliminary data.</text>
</comment>
<keyword evidence="9" id="KW-1185">Reference proteome</keyword>
<evidence type="ECO:0000313" key="9">
    <source>
        <dbReference type="Proteomes" id="UP000759298"/>
    </source>
</evidence>
<dbReference type="SUPFAM" id="SSF46894">
    <property type="entry name" value="C-terminal effector domain of the bipartite response regulators"/>
    <property type="match status" value="1"/>
</dbReference>
<name>A0ABS7PIP9_9SPHN</name>
<reference evidence="8 9" key="1">
    <citation type="submission" date="2021-07" db="EMBL/GenBank/DDBJ databases">
        <title>Alteriqipengyuania abyssalis NZ-12B nov, sp.nov isolated from deep sea sponge in pacific ocean.</title>
        <authorList>
            <person name="Tareen S."/>
            <person name="Wink J."/>
        </authorList>
    </citation>
    <scope>NUCLEOTIDE SEQUENCE [LARGE SCALE GENOMIC DNA]</scope>
    <source>
        <strain evidence="8 9">NZ-12B</strain>
    </source>
</reference>
<dbReference type="SUPFAM" id="SSF52172">
    <property type="entry name" value="CheY-like"/>
    <property type="match status" value="1"/>
</dbReference>
<dbReference type="PROSITE" id="PS50110">
    <property type="entry name" value="RESPONSE_REGULATORY"/>
    <property type="match status" value="1"/>
</dbReference>
<feature type="domain" description="HTH luxR-type" evidence="6">
    <location>
        <begin position="156"/>
        <end position="221"/>
    </location>
</feature>
<dbReference type="PRINTS" id="PR00038">
    <property type="entry name" value="HTHLUXR"/>
</dbReference>
<dbReference type="Pfam" id="PF00072">
    <property type="entry name" value="Response_reg"/>
    <property type="match status" value="1"/>
</dbReference>
<dbReference type="InterPro" id="IPR001789">
    <property type="entry name" value="Sig_transdc_resp-reg_receiver"/>
</dbReference>
<keyword evidence="2" id="KW-0805">Transcription regulation</keyword>
<dbReference type="SMART" id="SM00448">
    <property type="entry name" value="REC"/>
    <property type="match status" value="1"/>
</dbReference>
<protein>
    <submittedName>
        <fullName evidence="8">Response regulator transcription factor</fullName>
    </submittedName>
</protein>
<evidence type="ECO:0000313" key="8">
    <source>
        <dbReference type="EMBL" id="MBY8338095.1"/>
    </source>
</evidence>
<accession>A0ABS7PIP9</accession>
<evidence type="ECO:0000256" key="1">
    <source>
        <dbReference type="ARBA" id="ARBA00022553"/>
    </source>
</evidence>
<evidence type="ECO:0000256" key="2">
    <source>
        <dbReference type="ARBA" id="ARBA00023015"/>
    </source>
</evidence>
<evidence type="ECO:0000256" key="4">
    <source>
        <dbReference type="ARBA" id="ARBA00023163"/>
    </source>
</evidence>
<keyword evidence="1 5" id="KW-0597">Phosphoprotein</keyword>